<accession>A0ABV0ECA7</accession>
<dbReference type="InterPro" id="IPR015005">
    <property type="entry name" value="DUF1854"/>
</dbReference>
<feature type="domain" description="DUF1854" evidence="1">
    <location>
        <begin position="25"/>
        <end position="154"/>
    </location>
</feature>
<keyword evidence="3" id="KW-1185">Reference proteome</keyword>
<protein>
    <submittedName>
        <fullName evidence="2">DUF1854 domain-containing protein</fullName>
    </submittedName>
</protein>
<dbReference type="Pfam" id="PF08909">
    <property type="entry name" value="DUF1854"/>
    <property type="match status" value="1"/>
</dbReference>
<gene>
    <name evidence="2" type="ORF">V6E02_02840</name>
</gene>
<reference evidence="2 3" key="1">
    <citation type="submission" date="2024-02" db="EMBL/GenBank/DDBJ databases">
        <title>New thermophilic sulfur-oxidizing bacteria from a hot springs of the Uzon caldera (Kamchatka, Russia).</title>
        <authorList>
            <person name="Dukat A.M."/>
            <person name="Elcheninov A.G."/>
            <person name="Frolov E.N."/>
        </authorList>
    </citation>
    <scope>NUCLEOTIDE SEQUENCE [LARGE SCALE GENOMIC DNA]</scope>
    <source>
        <strain evidence="2 3">AK1</strain>
    </source>
</reference>
<dbReference type="RefSeq" id="WP_347306923.1">
    <property type="nucleotide sequence ID" value="NZ_JBAJEX010000001.1"/>
</dbReference>
<dbReference type="Proteomes" id="UP001482231">
    <property type="component" value="Unassembled WGS sequence"/>
</dbReference>
<sequence>MSKEFELSRNAFGRLVLSLPDGSRYEGVVPVRAFPITAPREGVALVAADGHERLWIPALDELDAMRRTLIEEALASREFMPEIRRILKVESFATPSVWQVETDRGPAQLTLKGEEDLRPLGAHGLIVVDSHGIQFLIRDVMALDRTSRRILDRFL</sequence>
<name>A0ABV0ECA7_9BURK</name>
<proteinExistence type="predicted"/>
<comment type="caution">
    <text evidence="2">The sequence shown here is derived from an EMBL/GenBank/DDBJ whole genome shotgun (WGS) entry which is preliminary data.</text>
</comment>
<evidence type="ECO:0000259" key="1">
    <source>
        <dbReference type="Pfam" id="PF08909"/>
    </source>
</evidence>
<evidence type="ECO:0000313" key="3">
    <source>
        <dbReference type="Proteomes" id="UP001482231"/>
    </source>
</evidence>
<organism evidence="2 3">
    <name type="scientific">Thiobacter aerophilum</name>
    <dbReference type="NCBI Taxonomy" id="3121275"/>
    <lineage>
        <taxon>Bacteria</taxon>
        <taxon>Pseudomonadati</taxon>
        <taxon>Pseudomonadota</taxon>
        <taxon>Betaproteobacteria</taxon>
        <taxon>Burkholderiales</taxon>
        <taxon>Thiobacteraceae</taxon>
        <taxon>Thiobacter</taxon>
    </lineage>
</organism>
<dbReference type="EMBL" id="JBAJEX010000001">
    <property type="protein sequence ID" value="MEO1766151.1"/>
    <property type="molecule type" value="Genomic_DNA"/>
</dbReference>
<evidence type="ECO:0000313" key="2">
    <source>
        <dbReference type="EMBL" id="MEO1766151.1"/>
    </source>
</evidence>